<sequence length="69" mass="8010">MEITDQNEVINAILKSLDSSIIGIGIKERYNVIKVHDETTTRLIFSLKEGKISLDTDFFWLGWNANQYY</sequence>
<proteinExistence type="predicted"/>
<dbReference type="AlphaFoldDB" id="A0A1M6X9D0"/>
<dbReference type="Proteomes" id="UP000650994">
    <property type="component" value="Unassembled WGS sequence"/>
</dbReference>
<reference evidence="1" key="1">
    <citation type="journal article" date="2014" name="Int. J. Syst. Evol. Microbiol.">
        <title>Complete genome of a new Firmicutes species belonging to the dominant human colonic microbiota ('Ruminococcus bicirculans') reveals two chromosomes and a selective capacity to utilize plant glucans.</title>
        <authorList>
            <consortium name="NISC Comparative Sequencing Program"/>
            <person name="Wegmann U."/>
            <person name="Louis P."/>
            <person name="Goesmann A."/>
            <person name="Henrissat B."/>
            <person name="Duncan S.H."/>
            <person name="Flint H.J."/>
        </authorList>
    </citation>
    <scope>NUCLEOTIDE SEQUENCE</scope>
    <source>
        <strain evidence="1">CGMCC 1.12707</strain>
    </source>
</reference>
<evidence type="ECO:0000313" key="2">
    <source>
        <dbReference type="EMBL" id="SHL02612.1"/>
    </source>
</evidence>
<dbReference type="EMBL" id="FRBH01000005">
    <property type="protein sequence ID" value="SHL02612.1"/>
    <property type="molecule type" value="Genomic_DNA"/>
</dbReference>
<dbReference type="Proteomes" id="UP000184120">
    <property type="component" value="Unassembled WGS sequence"/>
</dbReference>
<reference evidence="4" key="4">
    <citation type="journal article" date="2019" name="Int. J. Syst. Evol. Microbiol.">
        <title>The Global Catalogue of Microorganisms (GCM) 10K type strain sequencing project: providing services to taxonomists for standard genome sequencing and annotation.</title>
        <authorList>
            <consortium name="The Broad Institute Genomics Platform"/>
            <consortium name="The Broad Institute Genome Sequencing Center for Infectious Disease"/>
            <person name="Wu L."/>
            <person name="Ma J."/>
        </authorList>
    </citation>
    <scope>NUCLEOTIDE SEQUENCE [LARGE SCALE GENOMIC DNA]</scope>
    <source>
        <strain evidence="4">CGMCC 1.12707</strain>
    </source>
</reference>
<reference evidence="3" key="2">
    <citation type="submission" date="2016-11" db="EMBL/GenBank/DDBJ databases">
        <authorList>
            <person name="Varghese N."/>
            <person name="Submissions S."/>
        </authorList>
    </citation>
    <scope>NUCLEOTIDE SEQUENCE [LARGE SCALE GENOMIC DNA]</scope>
    <source>
        <strain evidence="3">DSM 27989</strain>
    </source>
</reference>
<accession>A0A1M6X9D0</accession>
<evidence type="ECO:0000313" key="1">
    <source>
        <dbReference type="EMBL" id="GGF00187.1"/>
    </source>
</evidence>
<dbReference type="EMBL" id="BMFL01000011">
    <property type="protein sequence ID" value="GGF00187.1"/>
    <property type="molecule type" value="Genomic_DNA"/>
</dbReference>
<reference evidence="1" key="5">
    <citation type="submission" date="2024-05" db="EMBL/GenBank/DDBJ databases">
        <authorList>
            <person name="Sun Q."/>
            <person name="Zhou Y."/>
        </authorList>
    </citation>
    <scope>NUCLEOTIDE SEQUENCE</scope>
    <source>
        <strain evidence="1">CGMCC 1.12707</strain>
    </source>
</reference>
<evidence type="ECO:0000313" key="4">
    <source>
        <dbReference type="Proteomes" id="UP000650994"/>
    </source>
</evidence>
<dbReference type="RefSeq" id="WP_072931210.1">
    <property type="nucleotide sequence ID" value="NZ_BMFL01000011.1"/>
</dbReference>
<reference evidence="2" key="3">
    <citation type="submission" date="2016-11" db="EMBL/GenBank/DDBJ databases">
        <authorList>
            <person name="Jaros S."/>
            <person name="Januszkiewicz K."/>
            <person name="Wedrychowicz H."/>
        </authorList>
    </citation>
    <scope>NUCLEOTIDE SEQUENCE [LARGE SCALE GENOMIC DNA]</scope>
    <source>
        <strain evidence="2">DSM 27989</strain>
    </source>
</reference>
<dbReference type="STRING" id="1434701.SAMN05443634_105166"/>
<keyword evidence="4" id="KW-1185">Reference proteome</keyword>
<name>A0A1M6X9D0_9FLAO</name>
<evidence type="ECO:0000313" key="3">
    <source>
        <dbReference type="Proteomes" id="UP000184120"/>
    </source>
</evidence>
<protein>
    <submittedName>
        <fullName evidence="2">Uncharacterized protein</fullName>
    </submittedName>
</protein>
<gene>
    <name evidence="1" type="ORF">GCM10010984_17200</name>
    <name evidence="2" type="ORF">SAMN05443634_105166</name>
</gene>
<organism evidence="2 3">
    <name type="scientific">Chishuiella changwenlii</name>
    <dbReference type="NCBI Taxonomy" id="1434701"/>
    <lineage>
        <taxon>Bacteria</taxon>
        <taxon>Pseudomonadati</taxon>
        <taxon>Bacteroidota</taxon>
        <taxon>Flavobacteriia</taxon>
        <taxon>Flavobacteriales</taxon>
        <taxon>Weeksellaceae</taxon>
        <taxon>Chishuiella</taxon>
    </lineage>
</organism>